<gene>
    <name evidence="1" type="ORF">HAX54_011965</name>
</gene>
<name>A0ABS8RXJ0_DATST</name>
<protein>
    <submittedName>
        <fullName evidence="1">Uncharacterized protein</fullName>
    </submittedName>
</protein>
<feature type="non-terminal residue" evidence="1">
    <location>
        <position position="60"/>
    </location>
</feature>
<dbReference type="Proteomes" id="UP000823775">
    <property type="component" value="Unassembled WGS sequence"/>
</dbReference>
<feature type="non-terminal residue" evidence="1">
    <location>
        <position position="1"/>
    </location>
</feature>
<accession>A0ABS8RXJ0</accession>
<sequence>LKLDSLVGTHTRLERHTSHRAALVPHRTLHYTGRLSPSAGILARRAPGCTTRQGPHVAGR</sequence>
<evidence type="ECO:0000313" key="2">
    <source>
        <dbReference type="Proteomes" id="UP000823775"/>
    </source>
</evidence>
<keyword evidence="2" id="KW-1185">Reference proteome</keyword>
<organism evidence="1 2">
    <name type="scientific">Datura stramonium</name>
    <name type="common">Jimsonweed</name>
    <name type="synonym">Common thornapple</name>
    <dbReference type="NCBI Taxonomy" id="4076"/>
    <lineage>
        <taxon>Eukaryota</taxon>
        <taxon>Viridiplantae</taxon>
        <taxon>Streptophyta</taxon>
        <taxon>Embryophyta</taxon>
        <taxon>Tracheophyta</taxon>
        <taxon>Spermatophyta</taxon>
        <taxon>Magnoliopsida</taxon>
        <taxon>eudicotyledons</taxon>
        <taxon>Gunneridae</taxon>
        <taxon>Pentapetalae</taxon>
        <taxon>asterids</taxon>
        <taxon>lamiids</taxon>
        <taxon>Solanales</taxon>
        <taxon>Solanaceae</taxon>
        <taxon>Solanoideae</taxon>
        <taxon>Datureae</taxon>
        <taxon>Datura</taxon>
    </lineage>
</organism>
<reference evidence="1 2" key="1">
    <citation type="journal article" date="2021" name="BMC Genomics">
        <title>Datura genome reveals duplications of psychoactive alkaloid biosynthetic genes and high mutation rate following tissue culture.</title>
        <authorList>
            <person name="Rajewski A."/>
            <person name="Carter-House D."/>
            <person name="Stajich J."/>
            <person name="Litt A."/>
        </authorList>
    </citation>
    <scope>NUCLEOTIDE SEQUENCE [LARGE SCALE GENOMIC DNA]</scope>
    <source>
        <strain evidence="1">AR-01</strain>
    </source>
</reference>
<comment type="caution">
    <text evidence="1">The sequence shown here is derived from an EMBL/GenBank/DDBJ whole genome shotgun (WGS) entry which is preliminary data.</text>
</comment>
<evidence type="ECO:0000313" key="1">
    <source>
        <dbReference type="EMBL" id="MCD7451457.1"/>
    </source>
</evidence>
<proteinExistence type="predicted"/>
<dbReference type="EMBL" id="JACEIK010000169">
    <property type="protein sequence ID" value="MCD7451457.1"/>
    <property type="molecule type" value="Genomic_DNA"/>
</dbReference>